<dbReference type="EMBL" id="JAENHM010000038">
    <property type="protein sequence ID" value="MBK1838369.1"/>
    <property type="molecule type" value="Genomic_DNA"/>
</dbReference>
<sequence length="142" mass="16578">MPATTVHSQPLWRAGVENTDVYIEALKAMLEQEAMGRQPMDSDIKEIKKGIETILHRMELTEAKLDGRFKRFEDNIHVEFKEFPDNINTSIHKNHVNIDRFYDKIPNEFKSIAFYLSNEVTIQDKLKIFTISILMLLLIISI</sequence>
<organism evidence="1 2">
    <name type="scientific">Azospirillum endophyticum</name>
    <dbReference type="NCBI Taxonomy" id="2800326"/>
    <lineage>
        <taxon>Bacteria</taxon>
        <taxon>Pseudomonadati</taxon>
        <taxon>Pseudomonadota</taxon>
        <taxon>Alphaproteobacteria</taxon>
        <taxon>Rhodospirillales</taxon>
        <taxon>Azospirillaceae</taxon>
        <taxon>Azospirillum</taxon>
    </lineage>
</organism>
<keyword evidence="2" id="KW-1185">Reference proteome</keyword>
<accession>A0ABS1F4R0</accession>
<evidence type="ECO:0000313" key="2">
    <source>
        <dbReference type="Proteomes" id="UP000652760"/>
    </source>
</evidence>
<dbReference type="RefSeq" id="WP_200193786.1">
    <property type="nucleotide sequence ID" value="NZ_JAENHM010000038.1"/>
</dbReference>
<reference evidence="2" key="1">
    <citation type="submission" date="2021-01" db="EMBL/GenBank/DDBJ databases">
        <title>Genome public.</title>
        <authorList>
            <person name="Liu C."/>
            <person name="Sun Q."/>
        </authorList>
    </citation>
    <scope>NUCLEOTIDE SEQUENCE [LARGE SCALE GENOMIC DNA]</scope>
    <source>
        <strain evidence="2">YIM B02556</strain>
    </source>
</reference>
<protein>
    <submittedName>
        <fullName evidence="1">Uncharacterized protein</fullName>
    </submittedName>
</protein>
<gene>
    <name evidence="1" type="ORF">JHL17_13180</name>
</gene>
<name>A0ABS1F4R0_9PROT</name>
<comment type="caution">
    <text evidence="1">The sequence shown here is derived from an EMBL/GenBank/DDBJ whole genome shotgun (WGS) entry which is preliminary data.</text>
</comment>
<evidence type="ECO:0000313" key="1">
    <source>
        <dbReference type="EMBL" id="MBK1838369.1"/>
    </source>
</evidence>
<proteinExistence type="predicted"/>
<dbReference type="Proteomes" id="UP000652760">
    <property type="component" value="Unassembled WGS sequence"/>
</dbReference>